<dbReference type="KEGG" id="mur:EQY75_09135"/>
<evidence type="ECO:0000313" key="3">
    <source>
        <dbReference type="EMBL" id="QBA64677.1"/>
    </source>
</evidence>
<dbReference type="GO" id="GO:0016287">
    <property type="term" value="F:glycerone-phosphate O-acyltransferase activity"/>
    <property type="evidence" value="ECO:0007669"/>
    <property type="project" value="TreeGrafter"/>
</dbReference>
<dbReference type="GO" id="GO:0004366">
    <property type="term" value="F:glycerol-3-phosphate O-acyltransferase activity"/>
    <property type="evidence" value="ECO:0007669"/>
    <property type="project" value="TreeGrafter"/>
</dbReference>
<keyword evidence="4" id="KW-1185">Reference proteome</keyword>
<dbReference type="Pfam" id="PF01553">
    <property type="entry name" value="Acyltransferase"/>
    <property type="match status" value="1"/>
</dbReference>
<evidence type="ECO:0000259" key="2">
    <source>
        <dbReference type="SMART" id="SM00563"/>
    </source>
</evidence>
<dbReference type="InterPro" id="IPR052744">
    <property type="entry name" value="GPAT/DAPAT"/>
</dbReference>
<accession>A0A411EAX2</accession>
<feature type="transmembrane region" description="Helical" evidence="1">
    <location>
        <begin position="325"/>
        <end position="343"/>
    </location>
</feature>
<dbReference type="GO" id="GO:0008654">
    <property type="term" value="P:phospholipid biosynthetic process"/>
    <property type="evidence" value="ECO:0007669"/>
    <property type="project" value="TreeGrafter"/>
</dbReference>
<keyword evidence="1" id="KW-1133">Transmembrane helix</keyword>
<keyword evidence="3" id="KW-0012">Acyltransferase</keyword>
<sequence length="350" mass="40560">MRTFMYTLTQKIACFALFCYFREIRLHGIEKVPANKAVMFLANHQNALLDPLVIAAFTPFRSYFLTRADIFVNPFVKRIFKFLRMLPVYRIRDGRDTLAKNAVIFDECTQLLQAGKTIFIFPEANHNIMRRVRPLSKGFTRIIFTALEKDPNLDVLLVPVGINYEKADGFPDRVAFYFDQPLSSRDNYRPSEIAASVSGLKELVSNGLKRNTTHIEDLSKYEEIHNFLDSRGVDFQNPVNTNLLIKQYRVAPLKQSRPKRSTVQRILAAIFLTINAPIIFFWRWVLKPKIQEVEFISTFRFCYVSVVQPLFYLASWLFLSALLGAIEATLVVFLHFAFNLFFVKISKAKL</sequence>
<proteinExistence type="predicted"/>
<gene>
    <name evidence="3" type="ORF">EQY75_09135</name>
</gene>
<dbReference type="SUPFAM" id="SSF69593">
    <property type="entry name" value="Glycerol-3-phosphate (1)-acyltransferase"/>
    <property type="match status" value="1"/>
</dbReference>
<evidence type="ECO:0000256" key="1">
    <source>
        <dbReference type="SAM" id="Phobius"/>
    </source>
</evidence>
<dbReference type="OrthoDB" id="9806008at2"/>
<dbReference type="EMBL" id="CP035544">
    <property type="protein sequence ID" value="QBA64677.1"/>
    <property type="molecule type" value="Genomic_DNA"/>
</dbReference>
<organism evidence="3 4">
    <name type="scientific">Muriicola soli</name>
    <dbReference type="NCBI Taxonomy" id="2507538"/>
    <lineage>
        <taxon>Bacteria</taxon>
        <taxon>Pseudomonadati</taxon>
        <taxon>Bacteroidota</taxon>
        <taxon>Flavobacteriia</taxon>
        <taxon>Flavobacteriales</taxon>
        <taxon>Flavobacteriaceae</taxon>
        <taxon>Muriicola</taxon>
    </lineage>
</organism>
<evidence type="ECO:0000313" key="4">
    <source>
        <dbReference type="Proteomes" id="UP000290889"/>
    </source>
</evidence>
<feature type="domain" description="Phospholipid/glycerol acyltransferase" evidence="2">
    <location>
        <begin position="38"/>
        <end position="165"/>
    </location>
</feature>
<feature type="transmembrane region" description="Helical" evidence="1">
    <location>
        <begin position="266"/>
        <end position="286"/>
    </location>
</feature>
<keyword evidence="3" id="KW-0808">Transferase</keyword>
<reference evidence="3 4" key="1">
    <citation type="submission" date="2019-01" db="EMBL/GenBank/DDBJ databases">
        <title>Muriicola soli sp. nov., isolated from soil.</title>
        <authorList>
            <person name="Kang H.J."/>
            <person name="Kim S.B."/>
        </authorList>
    </citation>
    <scope>NUCLEOTIDE SEQUENCE [LARGE SCALE GENOMIC DNA]</scope>
    <source>
        <strain evidence="3 4">MMS17-SY002</strain>
    </source>
</reference>
<dbReference type="PANTHER" id="PTHR31605:SF0">
    <property type="entry name" value="GLYCEROL-3-PHOSPHATE O-ACYLTRANSFERASE 1"/>
    <property type="match status" value="1"/>
</dbReference>
<dbReference type="Proteomes" id="UP000290889">
    <property type="component" value="Chromosome"/>
</dbReference>
<keyword evidence="1" id="KW-0812">Transmembrane</keyword>
<dbReference type="PANTHER" id="PTHR31605">
    <property type="entry name" value="GLYCEROL-3-PHOSPHATE O-ACYLTRANSFERASE 1"/>
    <property type="match status" value="1"/>
</dbReference>
<name>A0A411EAX2_9FLAO</name>
<keyword evidence="1" id="KW-0472">Membrane</keyword>
<dbReference type="InterPro" id="IPR002123">
    <property type="entry name" value="Plipid/glycerol_acylTrfase"/>
</dbReference>
<dbReference type="SMART" id="SM00563">
    <property type="entry name" value="PlsC"/>
    <property type="match status" value="1"/>
</dbReference>
<dbReference type="CDD" id="cd07992">
    <property type="entry name" value="LPLAT_AAK14816-like"/>
    <property type="match status" value="1"/>
</dbReference>
<dbReference type="AlphaFoldDB" id="A0A411EAX2"/>
<protein>
    <submittedName>
        <fullName evidence="3">Glycerol acyltransferase</fullName>
    </submittedName>
</protein>